<gene>
    <name evidence="1" type="ORF">Zm00014a_040055</name>
</gene>
<dbReference type="AlphaFoldDB" id="A0A3L6E7T8"/>
<evidence type="ECO:0000313" key="1">
    <source>
        <dbReference type="EMBL" id="PWZ15971.1"/>
    </source>
</evidence>
<comment type="caution">
    <text evidence="1">The sequence shown here is derived from an EMBL/GenBank/DDBJ whole genome shotgun (WGS) entry which is preliminary data.</text>
</comment>
<proteinExistence type="predicted"/>
<name>A0A3L6E7T8_MAIZE</name>
<sequence>MSNSVIYSSASPIFTHSSGDILRAGLVIKNLEEIHMG</sequence>
<organism evidence="1">
    <name type="scientific">Zea mays</name>
    <name type="common">Maize</name>
    <dbReference type="NCBI Taxonomy" id="4577"/>
    <lineage>
        <taxon>Eukaryota</taxon>
        <taxon>Viridiplantae</taxon>
        <taxon>Streptophyta</taxon>
        <taxon>Embryophyta</taxon>
        <taxon>Tracheophyta</taxon>
        <taxon>Spermatophyta</taxon>
        <taxon>Magnoliopsida</taxon>
        <taxon>Liliopsida</taxon>
        <taxon>Poales</taxon>
        <taxon>Poaceae</taxon>
        <taxon>PACMAD clade</taxon>
        <taxon>Panicoideae</taxon>
        <taxon>Andropogonodae</taxon>
        <taxon>Andropogoneae</taxon>
        <taxon>Tripsacinae</taxon>
        <taxon>Zea</taxon>
    </lineage>
</organism>
<accession>A0A3L6E7T8</accession>
<protein>
    <submittedName>
        <fullName evidence="1">Uncharacterized protein</fullName>
    </submittedName>
</protein>
<dbReference type="EMBL" id="NCVQ01000008">
    <property type="protein sequence ID" value="PWZ15971.1"/>
    <property type="molecule type" value="Genomic_DNA"/>
</dbReference>
<reference evidence="1" key="1">
    <citation type="journal article" date="2018" name="Nat. Genet.">
        <title>Extensive intraspecific gene order and gene structural variations between Mo17 and other maize genomes.</title>
        <authorList>
            <person name="Sun S."/>
            <person name="Zhou Y."/>
            <person name="Chen J."/>
            <person name="Shi J."/>
            <person name="Zhao H."/>
            <person name="Zhao H."/>
            <person name="Song W."/>
            <person name="Zhang M."/>
            <person name="Cui Y."/>
            <person name="Dong X."/>
            <person name="Liu H."/>
            <person name="Ma X."/>
            <person name="Jiao Y."/>
            <person name="Wang B."/>
            <person name="Wei X."/>
            <person name="Stein J.C."/>
            <person name="Glaubitz J.C."/>
            <person name="Lu F."/>
            <person name="Yu G."/>
            <person name="Liang C."/>
            <person name="Fengler K."/>
            <person name="Li B."/>
            <person name="Rafalski A."/>
            <person name="Schnable P.S."/>
            <person name="Ware D.H."/>
            <person name="Buckler E.S."/>
            <person name="Lai J."/>
        </authorList>
    </citation>
    <scope>NUCLEOTIDE SEQUENCE [LARGE SCALE GENOMIC DNA]</scope>
    <source>
        <tissue evidence="1">Seedling</tissue>
    </source>
</reference>
<dbReference type="Proteomes" id="UP000251960">
    <property type="component" value="Chromosome 7"/>
</dbReference>